<dbReference type="AlphaFoldDB" id="A0A2V3IMW2"/>
<keyword evidence="3" id="KW-1185">Reference proteome</keyword>
<evidence type="ECO:0000313" key="3">
    <source>
        <dbReference type="Proteomes" id="UP000247409"/>
    </source>
</evidence>
<gene>
    <name evidence="2" type="ORF">BWQ96_06802</name>
</gene>
<protein>
    <submittedName>
        <fullName evidence="2">Uncharacterized protein</fullName>
    </submittedName>
</protein>
<sequence>MQGKADEQPRYAMLAQTTAPATTQVHKPEPVPDPAVSMQQVTVPFGSSPPVVGRPSFPPAFAVPIIPQGRQPRFDPANMNSLGANATTGND</sequence>
<dbReference type="Proteomes" id="UP000247409">
    <property type="component" value="Unassembled WGS sequence"/>
</dbReference>
<reference evidence="2 3" key="1">
    <citation type="journal article" date="2018" name="Mol. Biol. Evol.">
        <title>Analysis of the draft genome of the red seaweed Gracilariopsis chorda provides insights into genome size evolution in Rhodophyta.</title>
        <authorList>
            <person name="Lee J."/>
            <person name="Yang E.C."/>
            <person name="Graf L."/>
            <person name="Yang J.H."/>
            <person name="Qiu H."/>
            <person name="Zel Zion U."/>
            <person name="Chan C.X."/>
            <person name="Stephens T.G."/>
            <person name="Weber A.P.M."/>
            <person name="Boo G.H."/>
            <person name="Boo S.M."/>
            <person name="Kim K.M."/>
            <person name="Shin Y."/>
            <person name="Jung M."/>
            <person name="Lee S.J."/>
            <person name="Yim H.S."/>
            <person name="Lee J.H."/>
            <person name="Bhattacharya D."/>
            <person name="Yoon H.S."/>
        </authorList>
    </citation>
    <scope>NUCLEOTIDE SEQUENCE [LARGE SCALE GENOMIC DNA]</scope>
    <source>
        <strain evidence="2 3">SKKU-2015</strain>
        <tissue evidence="2">Whole body</tissue>
    </source>
</reference>
<evidence type="ECO:0000256" key="1">
    <source>
        <dbReference type="SAM" id="MobiDB-lite"/>
    </source>
</evidence>
<feature type="region of interest" description="Disordered" evidence="1">
    <location>
        <begin position="63"/>
        <end position="91"/>
    </location>
</feature>
<feature type="compositionally biased region" description="Polar residues" evidence="1">
    <location>
        <begin position="78"/>
        <end position="91"/>
    </location>
</feature>
<name>A0A2V3IMW2_9FLOR</name>
<proteinExistence type="predicted"/>
<dbReference type="EMBL" id="NBIV01000125">
    <property type="protein sequence ID" value="PXF43412.1"/>
    <property type="molecule type" value="Genomic_DNA"/>
</dbReference>
<comment type="caution">
    <text evidence="2">The sequence shown here is derived from an EMBL/GenBank/DDBJ whole genome shotgun (WGS) entry which is preliminary data.</text>
</comment>
<evidence type="ECO:0000313" key="2">
    <source>
        <dbReference type="EMBL" id="PXF43412.1"/>
    </source>
</evidence>
<accession>A0A2V3IMW2</accession>
<organism evidence="2 3">
    <name type="scientific">Gracilariopsis chorda</name>
    <dbReference type="NCBI Taxonomy" id="448386"/>
    <lineage>
        <taxon>Eukaryota</taxon>
        <taxon>Rhodophyta</taxon>
        <taxon>Florideophyceae</taxon>
        <taxon>Rhodymeniophycidae</taxon>
        <taxon>Gracilariales</taxon>
        <taxon>Gracilariaceae</taxon>
        <taxon>Gracilariopsis</taxon>
    </lineage>
</organism>